<dbReference type="Pfam" id="PF08628">
    <property type="entry name" value="Nexin_C"/>
    <property type="match status" value="1"/>
</dbReference>
<dbReference type="PANTHER" id="PTHR22775:SF48">
    <property type="entry name" value="SORTING NEXIN-25"/>
    <property type="match status" value="1"/>
</dbReference>
<dbReference type="SMART" id="SM00312">
    <property type="entry name" value="PX"/>
    <property type="match status" value="1"/>
</dbReference>
<reference evidence="6" key="1">
    <citation type="submission" date="2025-08" db="UniProtKB">
        <authorList>
            <consortium name="Ensembl"/>
        </authorList>
    </citation>
    <scope>IDENTIFICATION</scope>
</reference>
<gene>
    <name evidence="6" type="primary">snx25</name>
</gene>
<dbReference type="InterPro" id="IPR036305">
    <property type="entry name" value="RGS_sf"/>
</dbReference>
<feature type="domain" description="PX" evidence="4">
    <location>
        <begin position="495"/>
        <end position="615"/>
    </location>
</feature>
<dbReference type="GO" id="GO:0035091">
    <property type="term" value="F:phosphatidylinositol binding"/>
    <property type="evidence" value="ECO:0007669"/>
    <property type="project" value="InterPro"/>
</dbReference>
<dbReference type="AlphaFoldDB" id="A0A671QDT2"/>
<dbReference type="Ensembl" id="ENSSANT00000070880.1">
    <property type="protein sequence ID" value="ENSSANP00000066684.1"/>
    <property type="gene ID" value="ENSSANG00000033029.1"/>
</dbReference>
<dbReference type="InterPro" id="IPR044926">
    <property type="entry name" value="RGS_subdomain_2"/>
</dbReference>
<evidence type="ECO:0000256" key="2">
    <source>
        <dbReference type="SAM" id="MobiDB-lite"/>
    </source>
</evidence>
<feature type="domain" description="PXA" evidence="5">
    <location>
        <begin position="1"/>
        <end position="164"/>
    </location>
</feature>
<evidence type="ECO:0008006" key="8">
    <source>
        <dbReference type="Google" id="ProtNLM"/>
    </source>
</evidence>
<evidence type="ECO:0000313" key="7">
    <source>
        <dbReference type="Proteomes" id="UP000472260"/>
    </source>
</evidence>
<dbReference type="CDD" id="cd06878">
    <property type="entry name" value="PX_SNX25"/>
    <property type="match status" value="1"/>
</dbReference>
<protein>
    <recommendedName>
        <fullName evidence="8">Sorting nexin 25</fullName>
    </recommendedName>
</protein>
<evidence type="ECO:0000256" key="1">
    <source>
        <dbReference type="ARBA" id="ARBA00010883"/>
    </source>
</evidence>
<dbReference type="Pfam" id="PF02194">
    <property type="entry name" value="PXA"/>
    <property type="match status" value="1"/>
</dbReference>
<feature type="region of interest" description="Disordered" evidence="2">
    <location>
        <begin position="641"/>
        <end position="660"/>
    </location>
</feature>
<dbReference type="SUPFAM" id="SSF48097">
    <property type="entry name" value="Regulator of G-protein signaling, RGS"/>
    <property type="match status" value="1"/>
</dbReference>
<dbReference type="InterPro" id="IPR003114">
    <property type="entry name" value="Phox_assoc"/>
</dbReference>
<dbReference type="GO" id="GO:0005768">
    <property type="term" value="C:endosome"/>
    <property type="evidence" value="ECO:0007669"/>
    <property type="project" value="TreeGrafter"/>
</dbReference>
<evidence type="ECO:0000313" key="6">
    <source>
        <dbReference type="Ensembl" id="ENSSANP00000066684.1"/>
    </source>
</evidence>
<dbReference type="Gene3D" id="1.10.167.10">
    <property type="entry name" value="Regulator of G-protein Signalling 4, domain 2"/>
    <property type="match status" value="1"/>
</dbReference>
<dbReference type="SMART" id="SM00313">
    <property type="entry name" value="PXA"/>
    <property type="match status" value="1"/>
</dbReference>
<dbReference type="InterPro" id="IPR001683">
    <property type="entry name" value="PX_dom"/>
</dbReference>
<accession>A0A671QDT2</accession>
<dbReference type="Proteomes" id="UP000472260">
    <property type="component" value="Unassembled WGS sequence"/>
</dbReference>
<dbReference type="InterPro" id="IPR016137">
    <property type="entry name" value="RGS"/>
</dbReference>
<feature type="compositionally biased region" description="Acidic residues" evidence="2">
    <location>
        <begin position="645"/>
        <end position="659"/>
    </location>
</feature>
<dbReference type="SMART" id="SM00315">
    <property type="entry name" value="RGS"/>
    <property type="match status" value="1"/>
</dbReference>
<evidence type="ECO:0000259" key="4">
    <source>
        <dbReference type="PROSITE" id="PS50195"/>
    </source>
</evidence>
<reference evidence="6" key="2">
    <citation type="submission" date="2025-09" db="UniProtKB">
        <authorList>
            <consortium name="Ensembl"/>
        </authorList>
    </citation>
    <scope>IDENTIFICATION</scope>
</reference>
<dbReference type="InterPro" id="IPR036871">
    <property type="entry name" value="PX_dom_sf"/>
</dbReference>
<dbReference type="Gene3D" id="3.30.1520.10">
    <property type="entry name" value="Phox-like domain"/>
    <property type="match status" value="1"/>
</dbReference>
<dbReference type="PANTHER" id="PTHR22775">
    <property type="entry name" value="SORTING NEXIN"/>
    <property type="match status" value="1"/>
</dbReference>
<comment type="similarity">
    <text evidence="1">Belongs to the sorting nexin family.</text>
</comment>
<dbReference type="Pfam" id="PF00787">
    <property type="entry name" value="PX"/>
    <property type="match status" value="1"/>
</dbReference>
<dbReference type="InterPro" id="IPR037899">
    <property type="entry name" value="SNX25_PX"/>
</dbReference>
<feature type="domain" description="RGS" evidence="3">
    <location>
        <begin position="274"/>
        <end position="388"/>
    </location>
</feature>
<dbReference type="PROSITE" id="PS50132">
    <property type="entry name" value="RGS"/>
    <property type="match status" value="1"/>
</dbReference>
<dbReference type="PROSITE" id="PS51207">
    <property type="entry name" value="PXA"/>
    <property type="match status" value="1"/>
</dbReference>
<name>A0A671QDT2_9TELE</name>
<dbReference type="SUPFAM" id="SSF64268">
    <property type="entry name" value="PX domain"/>
    <property type="match status" value="1"/>
</dbReference>
<dbReference type="PROSITE" id="PS50195">
    <property type="entry name" value="PX"/>
    <property type="match status" value="1"/>
</dbReference>
<sequence>MLCRILTHVVSVLRDNTLFDYSYRDYILSWYVPLSRDEGQLYQMLSEDFWEMTKQLRMRLSEVDVVNLVCNDMVKTLHTHFCDLKAANTRLEEVPRPFPLHPCLRSPDEELRFLRCCARLLMLRLLPARDARSRSLRLLLVEVVATKVLFFFACLNPTQIFLRKFNNFCVCPYTSFHHSAVILSLCRYQIVVEIIQATTISSIPQLKRQKGKEAAALKADLLRARNMKRYINQLTVAKKRCEKRIRLLGGPNYEQQEDGAQDEGDGPQGQRILQFEEIMSNAVYRGHFRVYMERVDKRALISFWELVEMLKSANKNEVPQLVGEIYQNFFVESREIPVEKPLYKEIQQTLVGNKGTDVFHRIQGDVYETMKERYYPSFLVSDLYERLIKREEQRILHDMSLASTSNHSVMEGGDVALDEGSKGINEQASYAATKLHQLYERLEYKRQALGSIQNAPRPDKKIVSLLKEEICTMEKEHSDLQLHISRTDCWCENLGTWRAVVNTAEASEENGEQMACYFVAVSLSEDDDCKNNRWTVSRKLCEFQALHRKLTECFPSLKKVQLPSLSKLPFKSIDQKFLDKSKNQLNTFLQKVLTDERMCQSEALYAFLSPSPEQLKVIDIQKKSSFSLASFLERLPGDFFSHQEDEGEDDSDLSDYGDETDGRKDALAEPCFMLIGEIFELRGMFKWVRKTLIALVQVTFGRTINKQIRDTVNWIFSEQMLVYYINIFRDTFWPNGKLAPHNKSRSESERRETKERAQQKLLDNIPDALQNLVGQQNARYGIIRIFNALQEASANRHLLYILLEMLLKELYPELSVEAVQA</sequence>
<evidence type="ECO:0000259" key="5">
    <source>
        <dbReference type="PROSITE" id="PS51207"/>
    </source>
</evidence>
<keyword evidence="7" id="KW-1185">Reference proteome</keyword>
<dbReference type="InterPro" id="IPR013937">
    <property type="entry name" value="Sorting_nexin_C"/>
</dbReference>
<organism evidence="6 7">
    <name type="scientific">Sinocyclocheilus anshuiensis</name>
    <dbReference type="NCBI Taxonomy" id="1608454"/>
    <lineage>
        <taxon>Eukaryota</taxon>
        <taxon>Metazoa</taxon>
        <taxon>Chordata</taxon>
        <taxon>Craniata</taxon>
        <taxon>Vertebrata</taxon>
        <taxon>Euteleostomi</taxon>
        <taxon>Actinopterygii</taxon>
        <taxon>Neopterygii</taxon>
        <taxon>Teleostei</taxon>
        <taxon>Ostariophysi</taxon>
        <taxon>Cypriniformes</taxon>
        <taxon>Cyprinidae</taxon>
        <taxon>Cyprininae</taxon>
        <taxon>Sinocyclocheilus</taxon>
    </lineage>
</organism>
<dbReference type="Pfam" id="PF00615">
    <property type="entry name" value="RGS"/>
    <property type="match status" value="1"/>
</dbReference>
<proteinExistence type="inferred from homology"/>
<evidence type="ECO:0000259" key="3">
    <source>
        <dbReference type="PROSITE" id="PS50132"/>
    </source>
</evidence>